<evidence type="ECO:0000256" key="3">
    <source>
        <dbReference type="ARBA" id="ARBA00023163"/>
    </source>
</evidence>
<keyword evidence="1" id="KW-0805">Transcription regulation</keyword>
<accession>A0A5C5S415</accession>
<dbReference type="InterPro" id="IPR000485">
    <property type="entry name" value="AsnC-type_HTH_dom"/>
</dbReference>
<keyword evidence="3" id="KW-0804">Transcription</keyword>
<dbReference type="OrthoDB" id="5243753at2"/>
<dbReference type="GO" id="GO:0043565">
    <property type="term" value="F:sequence-specific DNA binding"/>
    <property type="evidence" value="ECO:0007669"/>
    <property type="project" value="InterPro"/>
</dbReference>
<dbReference type="Pfam" id="PF13412">
    <property type="entry name" value="HTH_24"/>
    <property type="match status" value="1"/>
</dbReference>
<organism evidence="6 7">
    <name type="scientific">Tsukamurella conjunctivitidis</name>
    <dbReference type="NCBI Taxonomy" id="2592068"/>
    <lineage>
        <taxon>Bacteria</taxon>
        <taxon>Bacillati</taxon>
        <taxon>Actinomycetota</taxon>
        <taxon>Actinomycetes</taxon>
        <taxon>Mycobacteriales</taxon>
        <taxon>Tsukamurellaceae</taxon>
        <taxon>Tsukamurella</taxon>
    </lineage>
</organism>
<dbReference type="PROSITE" id="PS50956">
    <property type="entry name" value="HTH_ASNC_2"/>
    <property type="match status" value="1"/>
</dbReference>
<dbReference type="EMBL" id="VIGX01000003">
    <property type="protein sequence ID" value="TWS29363.1"/>
    <property type="molecule type" value="Genomic_DNA"/>
</dbReference>
<evidence type="ECO:0000313" key="6">
    <source>
        <dbReference type="EMBL" id="TWS29363.1"/>
    </source>
</evidence>
<proteinExistence type="predicted"/>
<dbReference type="InterPro" id="IPR036388">
    <property type="entry name" value="WH-like_DNA-bd_sf"/>
</dbReference>
<dbReference type="PANTHER" id="PTHR30154:SF34">
    <property type="entry name" value="TRANSCRIPTIONAL REGULATOR AZLB"/>
    <property type="match status" value="1"/>
</dbReference>
<dbReference type="SUPFAM" id="SSF46785">
    <property type="entry name" value="Winged helix' DNA-binding domain"/>
    <property type="match status" value="1"/>
</dbReference>
<evidence type="ECO:0000256" key="2">
    <source>
        <dbReference type="ARBA" id="ARBA00023125"/>
    </source>
</evidence>
<dbReference type="Pfam" id="PF01037">
    <property type="entry name" value="AsnC_trans_reg"/>
    <property type="match status" value="1"/>
</dbReference>
<dbReference type="PRINTS" id="PR00033">
    <property type="entry name" value="HTHASNC"/>
</dbReference>
<dbReference type="GO" id="GO:0043200">
    <property type="term" value="P:response to amino acid"/>
    <property type="evidence" value="ECO:0007669"/>
    <property type="project" value="TreeGrafter"/>
</dbReference>
<feature type="domain" description="HTH asnC-type" evidence="5">
    <location>
        <begin position="10"/>
        <end position="71"/>
    </location>
</feature>
<evidence type="ECO:0000256" key="1">
    <source>
        <dbReference type="ARBA" id="ARBA00023015"/>
    </source>
</evidence>
<dbReference type="SUPFAM" id="SSF54909">
    <property type="entry name" value="Dimeric alpha+beta barrel"/>
    <property type="match status" value="1"/>
</dbReference>
<dbReference type="PANTHER" id="PTHR30154">
    <property type="entry name" value="LEUCINE-RESPONSIVE REGULATORY PROTEIN"/>
    <property type="match status" value="1"/>
</dbReference>
<dbReference type="Gene3D" id="3.30.70.920">
    <property type="match status" value="1"/>
</dbReference>
<dbReference type="AlphaFoldDB" id="A0A5C5S415"/>
<keyword evidence="2" id="KW-0238">DNA-binding</keyword>
<sequence length="170" mass="18232">MADGVEHPSLDDFDRRILQVLAEDGRISMRALAERVHVSRANAYVRVERLERSGVIRGYTARIDPARAGSGTSAFIGLSIRQDSWKRVAAQLRELPFVEHFALVGGDFDVLALVRTPDNAALRDVVLERLQGVDGVRATRTWLIFDEADGPGALGPPGPGVGPPGPGAAG</sequence>
<keyword evidence="7" id="KW-1185">Reference proteome</keyword>
<dbReference type="GO" id="GO:0005829">
    <property type="term" value="C:cytosol"/>
    <property type="evidence" value="ECO:0007669"/>
    <property type="project" value="TreeGrafter"/>
</dbReference>
<dbReference type="InterPro" id="IPR019888">
    <property type="entry name" value="Tscrpt_reg_AsnC-like"/>
</dbReference>
<dbReference type="InterPro" id="IPR036390">
    <property type="entry name" value="WH_DNA-bd_sf"/>
</dbReference>
<evidence type="ECO:0000313" key="7">
    <source>
        <dbReference type="Proteomes" id="UP000319375"/>
    </source>
</evidence>
<feature type="compositionally biased region" description="Pro residues" evidence="4">
    <location>
        <begin position="154"/>
        <end position="170"/>
    </location>
</feature>
<evidence type="ECO:0000259" key="5">
    <source>
        <dbReference type="PROSITE" id="PS50956"/>
    </source>
</evidence>
<dbReference type="Gene3D" id="1.10.10.10">
    <property type="entry name" value="Winged helix-like DNA-binding domain superfamily/Winged helix DNA-binding domain"/>
    <property type="match status" value="1"/>
</dbReference>
<dbReference type="RefSeq" id="WP_146486399.1">
    <property type="nucleotide sequence ID" value="NZ_VIGX01000003.1"/>
</dbReference>
<dbReference type="SMART" id="SM00344">
    <property type="entry name" value="HTH_ASNC"/>
    <property type="match status" value="1"/>
</dbReference>
<protein>
    <submittedName>
        <fullName evidence="6">Lrp/AsnC family transcriptional regulator</fullName>
    </submittedName>
</protein>
<comment type="caution">
    <text evidence="6">The sequence shown here is derived from an EMBL/GenBank/DDBJ whole genome shotgun (WGS) entry which is preliminary data.</text>
</comment>
<evidence type="ECO:0000256" key="4">
    <source>
        <dbReference type="SAM" id="MobiDB-lite"/>
    </source>
</evidence>
<dbReference type="InterPro" id="IPR019887">
    <property type="entry name" value="Tscrpt_reg_AsnC/Lrp_C"/>
</dbReference>
<reference evidence="6 7" key="1">
    <citation type="submission" date="2019-06" db="EMBL/GenBank/DDBJ databases">
        <title>Tsukamurella conjunctivitidis sp. nov., Tsukamurella assacharolytica sp. nov. and Tsukamurella sputae sp. nov. isolated from patients with conjunctivitis, bacteraemia (lymphoma) and respiratory infection (sputum) in Hong Kong.</title>
        <authorList>
            <person name="Teng J.L.L."/>
            <person name="Lee H.H."/>
            <person name="Fong J.Y.H."/>
            <person name="Fok K.M.N."/>
            <person name="Lau S.K.P."/>
            <person name="Woo P.C.Y."/>
        </authorList>
    </citation>
    <scope>NUCLEOTIDE SEQUENCE [LARGE SCALE GENOMIC DNA]</scope>
    <source>
        <strain evidence="6 7">HKU72</strain>
    </source>
</reference>
<gene>
    <name evidence="6" type="ORF">FK530_07415</name>
</gene>
<feature type="region of interest" description="Disordered" evidence="4">
    <location>
        <begin position="149"/>
        <end position="170"/>
    </location>
</feature>
<dbReference type="Proteomes" id="UP000319375">
    <property type="component" value="Unassembled WGS sequence"/>
</dbReference>
<dbReference type="InterPro" id="IPR011008">
    <property type="entry name" value="Dimeric_a/b-barrel"/>
</dbReference>
<name>A0A5C5S415_9ACTN</name>